<evidence type="ECO:0000256" key="1">
    <source>
        <dbReference type="SAM" id="MobiDB-lite"/>
    </source>
</evidence>
<gene>
    <name evidence="3" type="primary">LOC113395403</name>
</gene>
<reference evidence="3" key="1">
    <citation type="submission" date="2025-08" db="UniProtKB">
        <authorList>
            <consortium name="RefSeq"/>
        </authorList>
    </citation>
    <scope>IDENTIFICATION</scope>
    <source>
        <tissue evidence="3">Whole body</tissue>
    </source>
</reference>
<evidence type="ECO:0000313" key="2">
    <source>
        <dbReference type="Proteomes" id="UP001652626"/>
    </source>
</evidence>
<sequence length="188" mass="21767">MPKTNENETSDLPILSELVHTLIEMNNEANATQNNSDINPQVIRDAISNYTKRINNKDKANLDPRISLIAEFNLKYDESTINEDELANSDNKLTTVCEEPEEMNHENIETTSVSDVSDESTVTEFMGTDFDDDEDDEMEDDKSRTGIKEKNLAMARYYDKKTEKLNVEINLLRFKLKQCKRLHYESYK</sequence>
<name>A0A8B8HWV0_VANTA</name>
<feature type="compositionally biased region" description="Acidic residues" evidence="1">
    <location>
        <begin position="129"/>
        <end position="140"/>
    </location>
</feature>
<protein>
    <submittedName>
        <fullName evidence="3">Uncharacterized protein LOC113395403</fullName>
    </submittedName>
</protein>
<dbReference type="RefSeq" id="XP_026488782.2">
    <property type="nucleotide sequence ID" value="XM_026632997.2"/>
</dbReference>
<organism evidence="2 3">
    <name type="scientific">Vanessa tameamea</name>
    <name type="common">Kamehameha butterfly</name>
    <dbReference type="NCBI Taxonomy" id="334116"/>
    <lineage>
        <taxon>Eukaryota</taxon>
        <taxon>Metazoa</taxon>
        <taxon>Ecdysozoa</taxon>
        <taxon>Arthropoda</taxon>
        <taxon>Hexapoda</taxon>
        <taxon>Insecta</taxon>
        <taxon>Pterygota</taxon>
        <taxon>Neoptera</taxon>
        <taxon>Endopterygota</taxon>
        <taxon>Lepidoptera</taxon>
        <taxon>Glossata</taxon>
        <taxon>Ditrysia</taxon>
        <taxon>Papilionoidea</taxon>
        <taxon>Nymphalidae</taxon>
        <taxon>Nymphalinae</taxon>
        <taxon>Vanessa</taxon>
    </lineage>
</organism>
<dbReference type="GeneID" id="113395403"/>
<proteinExistence type="predicted"/>
<keyword evidence="2" id="KW-1185">Reference proteome</keyword>
<dbReference type="Proteomes" id="UP001652626">
    <property type="component" value="Chromosome 4"/>
</dbReference>
<evidence type="ECO:0000313" key="3">
    <source>
        <dbReference type="RefSeq" id="XP_026488782.2"/>
    </source>
</evidence>
<dbReference type="AlphaFoldDB" id="A0A8B8HWV0"/>
<dbReference type="OrthoDB" id="10475279at2759"/>
<feature type="region of interest" description="Disordered" evidence="1">
    <location>
        <begin position="127"/>
        <end position="146"/>
    </location>
</feature>
<accession>A0A8B8HWV0</accession>